<evidence type="ECO:0000313" key="2">
    <source>
        <dbReference type="Proteomes" id="UP000007463"/>
    </source>
</evidence>
<reference evidence="1 2" key="1">
    <citation type="journal article" date="2011" name="Stand. Genomic Sci.">
        <title>Complete genome sequence of the gliding freshwater bacterium Fluviicola taffensis type strain (RW262).</title>
        <authorList>
            <person name="Woyke T."/>
            <person name="Chertkov O."/>
            <person name="Lapidus A."/>
            <person name="Nolan M."/>
            <person name="Lucas S."/>
            <person name="Del Rio T.G."/>
            <person name="Tice H."/>
            <person name="Cheng J.F."/>
            <person name="Tapia R."/>
            <person name="Han C."/>
            <person name="Goodwin L."/>
            <person name="Pitluck S."/>
            <person name="Liolios K."/>
            <person name="Pagani I."/>
            <person name="Ivanova N."/>
            <person name="Huntemann M."/>
            <person name="Mavromatis K."/>
            <person name="Mikhailova N."/>
            <person name="Pati A."/>
            <person name="Chen A."/>
            <person name="Palaniappan K."/>
            <person name="Land M."/>
            <person name="Hauser L."/>
            <person name="Brambilla E.M."/>
            <person name="Rohde M."/>
            <person name="Mwirichia R."/>
            <person name="Sikorski J."/>
            <person name="Tindall B.J."/>
            <person name="Goker M."/>
            <person name="Bristow J."/>
            <person name="Eisen J.A."/>
            <person name="Markowitz V."/>
            <person name="Hugenholtz P."/>
            <person name="Klenk H.P."/>
            <person name="Kyrpides N.C."/>
        </authorList>
    </citation>
    <scope>NUCLEOTIDE SEQUENCE [LARGE SCALE GENOMIC DNA]</scope>
    <source>
        <strain evidence="2">DSM 16823 / RW262 / RW262</strain>
    </source>
</reference>
<organism evidence="1 2">
    <name type="scientific">Fluviicola taffensis (strain DSM 16823 / NCIMB 13979 / RW262)</name>
    <dbReference type="NCBI Taxonomy" id="755732"/>
    <lineage>
        <taxon>Bacteria</taxon>
        <taxon>Pseudomonadati</taxon>
        <taxon>Bacteroidota</taxon>
        <taxon>Flavobacteriia</taxon>
        <taxon>Flavobacteriales</taxon>
        <taxon>Crocinitomicaceae</taxon>
        <taxon>Fluviicola</taxon>
    </lineage>
</organism>
<dbReference type="eggNOG" id="COG0641">
    <property type="taxonomic scope" value="Bacteria"/>
</dbReference>
<dbReference type="Gene3D" id="3.20.20.70">
    <property type="entry name" value="Aldolase class I"/>
    <property type="match status" value="1"/>
</dbReference>
<dbReference type="KEGG" id="fte:Fluta_1011"/>
<accession>F2I962</accession>
<name>F2I962_FLUTR</name>
<dbReference type="STRING" id="755732.Fluta_1011"/>
<dbReference type="Proteomes" id="UP000007463">
    <property type="component" value="Chromosome"/>
</dbReference>
<dbReference type="InterPro" id="IPR013785">
    <property type="entry name" value="Aldolase_TIM"/>
</dbReference>
<dbReference type="NCBIfam" id="TIGR04193">
    <property type="entry name" value="SPASM_w_grasp"/>
    <property type="match status" value="1"/>
</dbReference>
<protein>
    <recommendedName>
        <fullName evidence="3">Grasp-with-spasm system SPASM domain peptide maturase</fullName>
    </recommendedName>
</protein>
<dbReference type="RefSeq" id="WP_013685781.1">
    <property type="nucleotide sequence ID" value="NC_015321.1"/>
</dbReference>
<dbReference type="EMBL" id="CP002542">
    <property type="protein sequence ID" value="AEA43009.1"/>
    <property type="molecule type" value="Genomic_DNA"/>
</dbReference>
<proteinExistence type="predicted"/>
<evidence type="ECO:0000313" key="1">
    <source>
        <dbReference type="EMBL" id="AEA43009.1"/>
    </source>
</evidence>
<evidence type="ECO:0008006" key="3">
    <source>
        <dbReference type="Google" id="ProtNLM"/>
    </source>
</evidence>
<gene>
    <name evidence="1" type="ordered locus">Fluta_1011</name>
</gene>
<sequence length="355" mass="40783">MTEDYFVFFASCMPVYGRNGITICDTQYGEIHWFPHDLQPLIESIDKRIPIIEMKKKFSDSDDGLEQFLDHFSNKKLGFYTKNPNVFPKLSMDWYHPSKVTNAIIDFDTCSTHKIEHIIDALDHLLCPHIQIRYFQQVNKESIIDQLISVKGSSVNSIDIVLTHPGNLSIDDLKTIYASYSQINSFTLFNAEDDRIVDDVPFLLSYMKREITNEKSCGLITENHFSSNIKLFTESIDFNNCLNRKVSIDRTGAIKNCPSMETSYGTVPTTNLLDVIDLVLNNPVTKIKKTEIQECDSCEYRMVCTDCRAYVDNPADIYSKPLKCGYNPVTTEWADWSTNTLKEKAIKFYQLDNSN</sequence>
<dbReference type="OrthoDB" id="1073749at2"/>
<dbReference type="AlphaFoldDB" id="F2I962"/>
<reference evidence="2" key="2">
    <citation type="submission" date="2011-02" db="EMBL/GenBank/DDBJ databases">
        <title>The complete genome of Fluviicola taffensis DSM 16823.</title>
        <authorList>
            <consortium name="US DOE Joint Genome Institute (JGI-PGF)"/>
            <person name="Lucas S."/>
            <person name="Copeland A."/>
            <person name="Lapidus A."/>
            <person name="Bruce D."/>
            <person name="Goodwin L."/>
            <person name="Pitluck S."/>
            <person name="Kyrpides N."/>
            <person name="Mavromatis K."/>
            <person name="Ivanova N."/>
            <person name="Mikhailova N."/>
            <person name="Pagani I."/>
            <person name="Chertkov O."/>
            <person name="Detter J.C."/>
            <person name="Han C."/>
            <person name="Tapia R."/>
            <person name="Land M."/>
            <person name="Hauser L."/>
            <person name="Markowitz V."/>
            <person name="Cheng J.-F."/>
            <person name="Hugenholtz P."/>
            <person name="Woyke T."/>
            <person name="Wu D."/>
            <person name="Tindall B."/>
            <person name="Pomrenke H.G."/>
            <person name="Brambilla E."/>
            <person name="Klenk H.-P."/>
            <person name="Eisen J.A."/>
        </authorList>
    </citation>
    <scope>NUCLEOTIDE SEQUENCE [LARGE SCALE GENOMIC DNA]</scope>
    <source>
        <strain evidence="2">DSM 16823 / RW262 / RW262</strain>
    </source>
</reference>
<dbReference type="InterPro" id="IPR026497">
    <property type="entry name" value="GRASP-with-SPASM"/>
</dbReference>
<keyword evidence="2" id="KW-1185">Reference proteome</keyword>
<dbReference type="HOGENOM" id="CLU_050370_0_0_10"/>